<protein>
    <submittedName>
        <fullName evidence="1">Fumarate hydratase</fullName>
    </submittedName>
</protein>
<gene>
    <name evidence="1" type="ORF">ALO94_201050</name>
</gene>
<accession>A0A0Q0ABQ8</accession>
<evidence type="ECO:0000313" key="2">
    <source>
        <dbReference type="Proteomes" id="UP000050384"/>
    </source>
</evidence>
<dbReference type="EMBL" id="LJRI01001483">
    <property type="protein sequence ID" value="KPY60042.1"/>
    <property type="molecule type" value="Genomic_DNA"/>
</dbReference>
<organism evidence="1 2">
    <name type="scientific">Pseudomonas syringae pv. spinaceae</name>
    <dbReference type="NCBI Taxonomy" id="264459"/>
    <lineage>
        <taxon>Bacteria</taxon>
        <taxon>Pseudomonadati</taxon>
        <taxon>Pseudomonadota</taxon>
        <taxon>Gammaproteobacteria</taxon>
        <taxon>Pseudomonadales</taxon>
        <taxon>Pseudomonadaceae</taxon>
        <taxon>Pseudomonas</taxon>
        <taxon>Pseudomonas syringae</taxon>
    </lineage>
</organism>
<name>A0A0Q0ABQ8_PSESX</name>
<comment type="caution">
    <text evidence="1">The sequence shown here is derived from an EMBL/GenBank/DDBJ whole genome shotgun (WGS) entry which is preliminary data.</text>
</comment>
<reference evidence="1 2" key="1">
    <citation type="submission" date="2015-09" db="EMBL/GenBank/DDBJ databases">
        <title>Genome announcement of multiple Pseudomonas syringae strains.</title>
        <authorList>
            <person name="Thakur S."/>
            <person name="Wang P.W."/>
            <person name="Gong Y."/>
            <person name="Weir B.S."/>
            <person name="Guttman D.S."/>
        </authorList>
    </citation>
    <scope>NUCLEOTIDE SEQUENCE [LARGE SCALE GENOMIC DNA]</scope>
    <source>
        <strain evidence="1 2">ICMP16929</strain>
    </source>
</reference>
<dbReference type="AlphaFoldDB" id="A0A0Q0ABQ8"/>
<sequence>MTALNRPPTPCYHCVLPVPAGKRFNAVVLGETRELC</sequence>
<dbReference type="Proteomes" id="UP000050384">
    <property type="component" value="Unassembled WGS sequence"/>
</dbReference>
<evidence type="ECO:0000313" key="1">
    <source>
        <dbReference type="EMBL" id="KPY60042.1"/>
    </source>
</evidence>
<proteinExistence type="predicted"/>